<keyword evidence="10" id="KW-1185">Reference proteome</keyword>
<dbReference type="InterPro" id="IPR009040">
    <property type="entry name" value="Ferritin-like_diiron"/>
</dbReference>
<dbReference type="STRING" id="947013.SAMN04488109_0484"/>
<organism evidence="9 10">
    <name type="scientific">Chryseolinea serpens</name>
    <dbReference type="NCBI Taxonomy" id="947013"/>
    <lineage>
        <taxon>Bacteria</taxon>
        <taxon>Pseudomonadati</taxon>
        <taxon>Bacteroidota</taxon>
        <taxon>Cytophagia</taxon>
        <taxon>Cytophagales</taxon>
        <taxon>Fulvivirgaceae</taxon>
        <taxon>Chryseolinea</taxon>
    </lineage>
</organism>
<evidence type="ECO:0000259" key="8">
    <source>
        <dbReference type="PROSITE" id="PS50905"/>
    </source>
</evidence>
<comment type="subcellular location">
    <subcellularLocation>
        <location evidence="7">Cytoplasm</location>
    </subcellularLocation>
</comment>
<evidence type="ECO:0000256" key="7">
    <source>
        <dbReference type="RuleBase" id="RU361145"/>
    </source>
</evidence>
<reference evidence="9 10" key="1">
    <citation type="submission" date="2016-11" db="EMBL/GenBank/DDBJ databases">
        <authorList>
            <person name="Jaros S."/>
            <person name="Januszkiewicz K."/>
            <person name="Wedrychowicz H."/>
        </authorList>
    </citation>
    <scope>NUCLEOTIDE SEQUENCE [LARGE SCALE GENOMIC DNA]</scope>
    <source>
        <strain evidence="9 10">DSM 24574</strain>
    </source>
</reference>
<dbReference type="Pfam" id="PF00210">
    <property type="entry name" value="Ferritin"/>
    <property type="match status" value="1"/>
</dbReference>
<dbReference type="PROSITE" id="PS50905">
    <property type="entry name" value="FERRITIN_LIKE"/>
    <property type="match status" value="1"/>
</dbReference>
<evidence type="ECO:0000256" key="3">
    <source>
        <dbReference type="ARBA" id="ARBA00022723"/>
    </source>
</evidence>
<gene>
    <name evidence="9" type="ORF">SAMN04488109_0484</name>
</gene>
<dbReference type="GO" id="GO:0016491">
    <property type="term" value="F:oxidoreductase activity"/>
    <property type="evidence" value="ECO:0007669"/>
    <property type="project" value="UniProtKB-KW"/>
</dbReference>
<dbReference type="GO" id="GO:0006826">
    <property type="term" value="P:iron ion transport"/>
    <property type="evidence" value="ECO:0007669"/>
    <property type="project" value="InterPro"/>
</dbReference>
<comment type="catalytic activity">
    <reaction evidence="7">
        <text>4 Fe(2+) + O2 + 6 H2O = 4 iron(III) oxide-hydroxide + 12 H(+)</text>
        <dbReference type="Rhea" id="RHEA:11972"/>
        <dbReference type="ChEBI" id="CHEBI:15377"/>
        <dbReference type="ChEBI" id="CHEBI:15378"/>
        <dbReference type="ChEBI" id="CHEBI:15379"/>
        <dbReference type="ChEBI" id="CHEBI:29033"/>
        <dbReference type="ChEBI" id="CHEBI:78619"/>
        <dbReference type="EC" id="1.16.3.2"/>
    </reaction>
</comment>
<dbReference type="EMBL" id="FQWQ01000001">
    <property type="protein sequence ID" value="SHG48721.1"/>
    <property type="molecule type" value="Genomic_DNA"/>
</dbReference>
<sequence length="175" mass="20692">MNTTSILRQKTSLQESVLEMLNQQMAVEAHSSALYLSMSAWCYSQTLRGCGEFFRKQADEEREHMMKIFHYITHAGALAISPEVGKLERNFADLRSILVMALDQEIQITENFNKITEHCQKARDYQTARFVQWYLDEQYEEERQARRCLEIFDQMNAKDAIFDIDREIHDLKKKE</sequence>
<dbReference type="RefSeq" id="WP_073130742.1">
    <property type="nucleotide sequence ID" value="NZ_FQWQ01000001.1"/>
</dbReference>
<proteinExistence type="inferred from homology"/>
<dbReference type="SUPFAM" id="SSF47240">
    <property type="entry name" value="Ferritin-like"/>
    <property type="match status" value="1"/>
</dbReference>
<protein>
    <recommendedName>
        <fullName evidence="7">Ferritin</fullName>
        <ecNumber evidence="7">1.16.3.2</ecNumber>
    </recommendedName>
</protein>
<dbReference type="InterPro" id="IPR001519">
    <property type="entry name" value="Ferritin"/>
</dbReference>
<feature type="binding site" evidence="6">
    <location>
        <position position="61"/>
    </location>
    <ligand>
        <name>Fe cation</name>
        <dbReference type="ChEBI" id="CHEBI:24875"/>
        <label>1</label>
    </ligand>
</feature>
<evidence type="ECO:0000256" key="4">
    <source>
        <dbReference type="ARBA" id="ARBA00023002"/>
    </source>
</evidence>
<feature type="binding site" evidence="6">
    <location>
        <position position="138"/>
    </location>
    <ligand>
        <name>Fe cation</name>
        <dbReference type="ChEBI" id="CHEBI:24875"/>
        <label>1</label>
    </ligand>
</feature>
<feature type="binding site" evidence="6">
    <location>
        <position position="28"/>
    </location>
    <ligand>
        <name>Fe cation</name>
        <dbReference type="ChEBI" id="CHEBI:24875"/>
        <label>1</label>
    </ligand>
</feature>
<evidence type="ECO:0000256" key="6">
    <source>
        <dbReference type="PIRSR" id="PIRSR601519-1"/>
    </source>
</evidence>
<dbReference type="GO" id="GO:0005737">
    <property type="term" value="C:cytoplasm"/>
    <property type="evidence" value="ECO:0007669"/>
    <property type="project" value="UniProtKB-SubCell"/>
</dbReference>
<keyword evidence="2 7" id="KW-0409">Iron storage</keyword>
<feature type="domain" description="Ferritin-like diiron" evidence="8">
    <location>
        <begin position="11"/>
        <end position="156"/>
    </location>
</feature>
<evidence type="ECO:0000256" key="5">
    <source>
        <dbReference type="ARBA" id="ARBA00023004"/>
    </source>
</evidence>
<dbReference type="OrthoDB" id="9801481at2"/>
<feature type="binding site" evidence="6">
    <location>
        <position position="64"/>
    </location>
    <ligand>
        <name>Fe cation</name>
        <dbReference type="ChEBI" id="CHEBI:24875"/>
        <label>1</label>
    </ligand>
</feature>
<dbReference type="Proteomes" id="UP000184212">
    <property type="component" value="Unassembled WGS sequence"/>
</dbReference>
<keyword evidence="7" id="KW-0963">Cytoplasm</keyword>
<dbReference type="AlphaFoldDB" id="A0A1M5K7R1"/>
<evidence type="ECO:0000313" key="9">
    <source>
        <dbReference type="EMBL" id="SHG48721.1"/>
    </source>
</evidence>
<name>A0A1M5K7R1_9BACT</name>
<dbReference type="InterPro" id="IPR008331">
    <property type="entry name" value="Ferritin_DPS_dom"/>
</dbReference>
<dbReference type="EC" id="1.16.3.2" evidence="7"/>
<comment type="similarity">
    <text evidence="1 7">Belongs to the ferritin family. Prokaryotic subfamily.</text>
</comment>
<keyword evidence="4" id="KW-0560">Oxidoreductase</keyword>
<evidence type="ECO:0000256" key="1">
    <source>
        <dbReference type="ARBA" id="ARBA00006950"/>
    </source>
</evidence>
<dbReference type="PANTHER" id="PTHR11431">
    <property type="entry name" value="FERRITIN"/>
    <property type="match status" value="1"/>
</dbReference>
<dbReference type="GO" id="GO:0006879">
    <property type="term" value="P:intracellular iron ion homeostasis"/>
    <property type="evidence" value="ECO:0007669"/>
    <property type="project" value="UniProtKB-KW"/>
</dbReference>
<dbReference type="InterPro" id="IPR041719">
    <property type="entry name" value="Ferritin_prok"/>
</dbReference>
<dbReference type="GO" id="GO:0008199">
    <property type="term" value="F:ferric iron binding"/>
    <property type="evidence" value="ECO:0007669"/>
    <property type="project" value="InterPro"/>
</dbReference>
<dbReference type="Gene3D" id="1.20.1260.10">
    <property type="match status" value="1"/>
</dbReference>
<evidence type="ECO:0000256" key="2">
    <source>
        <dbReference type="ARBA" id="ARBA00022434"/>
    </source>
</evidence>
<comment type="function">
    <text evidence="7">Iron-storage protein.</text>
</comment>
<accession>A0A1M5K7R1</accession>
<dbReference type="InterPro" id="IPR012347">
    <property type="entry name" value="Ferritin-like"/>
</dbReference>
<dbReference type="GO" id="GO:0008198">
    <property type="term" value="F:ferrous iron binding"/>
    <property type="evidence" value="ECO:0007669"/>
    <property type="project" value="TreeGrafter"/>
</dbReference>
<keyword evidence="3 6" id="KW-0479">Metal-binding</keyword>
<dbReference type="InterPro" id="IPR009078">
    <property type="entry name" value="Ferritin-like_SF"/>
</dbReference>
<feature type="binding site" evidence="6">
    <location>
        <position position="105"/>
    </location>
    <ligand>
        <name>Fe cation</name>
        <dbReference type="ChEBI" id="CHEBI:24875"/>
        <label>1</label>
    </ligand>
</feature>
<keyword evidence="5 6" id="KW-0408">Iron</keyword>
<dbReference type="CDD" id="cd01055">
    <property type="entry name" value="Nonheme_Ferritin"/>
    <property type="match status" value="1"/>
</dbReference>
<evidence type="ECO:0000313" key="10">
    <source>
        <dbReference type="Proteomes" id="UP000184212"/>
    </source>
</evidence>
<dbReference type="PANTHER" id="PTHR11431:SF127">
    <property type="entry name" value="BACTERIAL NON-HEME FERRITIN"/>
    <property type="match status" value="1"/>
</dbReference>